<name>A0A9P5Z1I3_9AGAR</name>
<evidence type="ECO:0000259" key="5">
    <source>
        <dbReference type="Pfam" id="PF13339"/>
    </source>
</evidence>
<organism evidence="6 7">
    <name type="scientific">Pholiota conissans</name>
    <dbReference type="NCBI Taxonomy" id="109636"/>
    <lineage>
        <taxon>Eukaryota</taxon>
        <taxon>Fungi</taxon>
        <taxon>Dikarya</taxon>
        <taxon>Basidiomycota</taxon>
        <taxon>Agaricomycotina</taxon>
        <taxon>Agaricomycetes</taxon>
        <taxon>Agaricomycetidae</taxon>
        <taxon>Agaricales</taxon>
        <taxon>Agaricineae</taxon>
        <taxon>Strophariaceae</taxon>
        <taxon>Pholiota</taxon>
    </lineage>
</organism>
<dbReference type="AlphaFoldDB" id="A0A9P5Z1I3"/>
<evidence type="ECO:0000313" key="6">
    <source>
        <dbReference type="EMBL" id="KAF9477766.1"/>
    </source>
</evidence>
<evidence type="ECO:0000259" key="4">
    <source>
        <dbReference type="Pfam" id="PF08164"/>
    </source>
</evidence>
<dbReference type="OrthoDB" id="5783963at2759"/>
<dbReference type="PANTHER" id="PTHR15565:SF0">
    <property type="entry name" value="PROTEIN AATF"/>
    <property type="match status" value="1"/>
</dbReference>
<evidence type="ECO:0000256" key="3">
    <source>
        <dbReference type="SAM" id="MobiDB-lite"/>
    </source>
</evidence>
<dbReference type="InterPro" id="IPR025160">
    <property type="entry name" value="AATF"/>
</dbReference>
<reference evidence="6" key="1">
    <citation type="submission" date="2020-11" db="EMBL/GenBank/DDBJ databases">
        <authorList>
            <consortium name="DOE Joint Genome Institute"/>
            <person name="Ahrendt S."/>
            <person name="Riley R."/>
            <person name="Andreopoulos W."/>
            <person name="Labutti K."/>
            <person name="Pangilinan J."/>
            <person name="Ruiz-Duenas F.J."/>
            <person name="Barrasa J.M."/>
            <person name="Sanchez-Garcia M."/>
            <person name="Camarero S."/>
            <person name="Miyauchi S."/>
            <person name="Serrano A."/>
            <person name="Linde D."/>
            <person name="Babiker R."/>
            <person name="Drula E."/>
            <person name="Ayuso-Fernandez I."/>
            <person name="Pacheco R."/>
            <person name="Padilla G."/>
            <person name="Ferreira P."/>
            <person name="Barriuso J."/>
            <person name="Kellner H."/>
            <person name="Castanera R."/>
            <person name="Alfaro M."/>
            <person name="Ramirez L."/>
            <person name="Pisabarro A.G."/>
            <person name="Kuo A."/>
            <person name="Tritt A."/>
            <person name="Lipzen A."/>
            <person name="He G."/>
            <person name="Yan M."/>
            <person name="Ng V."/>
            <person name="Cullen D."/>
            <person name="Martin F."/>
            <person name="Rosso M.-N."/>
            <person name="Henrissat B."/>
            <person name="Hibbett D."/>
            <person name="Martinez A.T."/>
            <person name="Grigoriev I.V."/>
        </authorList>
    </citation>
    <scope>NUCLEOTIDE SEQUENCE</scope>
    <source>
        <strain evidence="6">CIRM-BRFM 674</strain>
    </source>
</reference>
<dbReference type="Pfam" id="PF13339">
    <property type="entry name" value="AATF-Che1"/>
    <property type="match status" value="1"/>
</dbReference>
<comment type="similarity">
    <text evidence="1">Belongs to the AATF family.</text>
</comment>
<accession>A0A9P5Z1I3</accession>
<protein>
    <recommendedName>
        <fullName evidence="2">Protein BFR2</fullName>
    </recommendedName>
</protein>
<feature type="region of interest" description="Disordered" evidence="3">
    <location>
        <begin position="17"/>
        <end position="41"/>
    </location>
</feature>
<dbReference type="InterPro" id="IPR012617">
    <property type="entry name" value="AATF_C"/>
</dbReference>
<keyword evidence="7" id="KW-1185">Reference proteome</keyword>
<dbReference type="InterPro" id="IPR039223">
    <property type="entry name" value="AATF/Bfr2"/>
</dbReference>
<feature type="compositionally biased region" description="Acidic residues" evidence="3">
    <location>
        <begin position="80"/>
        <end position="96"/>
    </location>
</feature>
<proteinExistence type="inferred from homology"/>
<dbReference type="GO" id="GO:0000462">
    <property type="term" value="P:maturation of SSU-rRNA from tricistronic rRNA transcript (SSU-rRNA, 5.8S rRNA, LSU-rRNA)"/>
    <property type="evidence" value="ECO:0007669"/>
    <property type="project" value="TreeGrafter"/>
</dbReference>
<evidence type="ECO:0000313" key="7">
    <source>
        <dbReference type="Proteomes" id="UP000807469"/>
    </source>
</evidence>
<dbReference type="PANTHER" id="PTHR15565">
    <property type="entry name" value="AATF PROTEIN APOPTOSIS ANTAGONIZING TRANSCRIPTION FACTOR"/>
    <property type="match status" value="1"/>
</dbReference>
<evidence type="ECO:0000256" key="2">
    <source>
        <dbReference type="ARBA" id="ARBA00013850"/>
    </source>
</evidence>
<gene>
    <name evidence="6" type="ORF">BDN70DRAFT_880779</name>
</gene>
<feature type="compositionally biased region" description="Basic and acidic residues" evidence="3">
    <location>
        <begin position="118"/>
        <end position="136"/>
    </location>
</feature>
<sequence length="504" mass="56999">MATERLSLAEQIAQLEEAAPVDYDPEDLQTRGGDDAMDLDAGATREHYFEVGPSILRNQLPSVADPKYEGVRVSRKQLLEDSDEGLVEDDENDDGDVEHPGHGESGEQGIEDGDDVDSDHNEEGFRDHLFGRRIPAESEGSEANSEEEGKEEEEEEEERQEEHQRQVDDEPSEDVTSTLKKSRETDIKKGQAVKRQLALWDTLLDTRIRLQKSVVSANGLPPPSHMKEYLESEDCRDSLSKFLDEASKLTDELLELQENVLTTNNVIQPPPRKRRKLDAEISLDQYPGSFISATEDIASLEQAFHPYLLQTLSKWSSKIQAVAPSVLLPSNRGAFSKGNQNLKSVVQLIDDTLHENDKLLKRTQVTRVKKMRIGVQQEEVVDADDIVDPEAFDDTDFYQKMLRDIIDARGNRNKNEDWMLLQKQKKAKKKVDTKASKGRKLRYEVHEKLQNFMVPVPVPGAWHDEQVDELFASLLGKGFDTITLNVEEPQVQRDIAVGGFRVFG</sequence>
<evidence type="ECO:0000256" key="1">
    <source>
        <dbReference type="ARBA" id="ARBA00008966"/>
    </source>
</evidence>
<comment type="caution">
    <text evidence="6">The sequence shown here is derived from an EMBL/GenBank/DDBJ whole genome shotgun (WGS) entry which is preliminary data.</text>
</comment>
<feature type="domain" description="Apoptosis-antagonizing transcription factor C-terminal" evidence="4">
    <location>
        <begin position="398"/>
        <end position="475"/>
    </location>
</feature>
<dbReference type="EMBL" id="MU155251">
    <property type="protein sequence ID" value="KAF9477766.1"/>
    <property type="molecule type" value="Genomic_DNA"/>
</dbReference>
<dbReference type="Proteomes" id="UP000807469">
    <property type="component" value="Unassembled WGS sequence"/>
</dbReference>
<dbReference type="Pfam" id="PF08164">
    <property type="entry name" value="TRAUB"/>
    <property type="match status" value="1"/>
</dbReference>
<feature type="domain" description="AATF leucine zipper-containing" evidence="5">
    <location>
        <begin position="186"/>
        <end position="318"/>
    </location>
</feature>
<dbReference type="GO" id="GO:0005730">
    <property type="term" value="C:nucleolus"/>
    <property type="evidence" value="ECO:0007669"/>
    <property type="project" value="TreeGrafter"/>
</dbReference>
<feature type="region of interest" description="Disordered" evidence="3">
    <location>
        <begin position="74"/>
        <end position="188"/>
    </location>
</feature>
<feature type="compositionally biased region" description="Acidic residues" evidence="3">
    <location>
        <begin position="144"/>
        <end position="159"/>
    </location>
</feature>